<feature type="region of interest" description="Disordered" evidence="1">
    <location>
        <begin position="47"/>
        <end position="79"/>
    </location>
</feature>
<protein>
    <recommendedName>
        <fullName evidence="2">START domain-containing protein</fullName>
    </recommendedName>
</protein>
<evidence type="ECO:0000313" key="4">
    <source>
        <dbReference type="Proteomes" id="UP000006038"/>
    </source>
</evidence>
<keyword evidence="4" id="KW-1185">Reference proteome</keyword>
<reference evidence="3" key="1">
    <citation type="journal article" date="2013" name="Nat. Commun.">
        <title>Whole-genome sequencing of Oryza brachyantha reveals mechanisms underlying Oryza genome evolution.</title>
        <authorList>
            <person name="Chen J."/>
            <person name="Huang Q."/>
            <person name="Gao D."/>
            <person name="Wang J."/>
            <person name="Lang Y."/>
            <person name="Liu T."/>
            <person name="Li B."/>
            <person name="Bai Z."/>
            <person name="Luis Goicoechea J."/>
            <person name="Liang C."/>
            <person name="Chen C."/>
            <person name="Zhang W."/>
            <person name="Sun S."/>
            <person name="Liao Y."/>
            <person name="Zhang X."/>
            <person name="Yang L."/>
            <person name="Song C."/>
            <person name="Wang M."/>
            <person name="Shi J."/>
            <person name="Liu G."/>
            <person name="Liu J."/>
            <person name="Zhou H."/>
            <person name="Zhou W."/>
            <person name="Yu Q."/>
            <person name="An N."/>
            <person name="Chen Y."/>
            <person name="Cai Q."/>
            <person name="Wang B."/>
            <person name="Liu B."/>
            <person name="Min J."/>
            <person name="Huang Y."/>
            <person name="Wu H."/>
            <person name="Li Z."/>
            <person name="Zhang Y."/>
            <person name="Yin Y."/>
            <person name="Song W."/>
            <person name="Jiang J."/>
            <person name="Jackson S.A."/>
            <person name="Wing R.A."/>
            <person name="Wang J."/>
            <person name="Chen M."/>
        </authorList>
    </citation>
    <scope>NUCLEOTIDE SEQUENCE [LARGE SCALE GENOMIC DNA]</scope>
    <source>
        <strain evidence="3">cv. IRGC 101232</strain>
    </source>
</reference>
<dbReference type="AlphaFoldDB" id="J3M5W0"/>
<dbReference type="PANTHER" id="PTHR45950">
    <property type="entry name" value="HOMEOBOX-LEUCINE ZIPPER PROTEIN ATHB-14"/>
    <property type="match status" value="1"/>
</dbReference>
<feature type="compositionally biased region" description="Polar residues" evidence="1">
    <location>
        <begin position="47"/>
        <end position="58"/>
    </location>
</feature>
<dbReference type="InterPro" id="IPR002913">
    <property type="entry name" value="START_lipid-bd_dom"/>
</dbReference>
<dbReference type="InterPro" id="IPR044830">
    <property type="entry name" value="HD-Zip_III"/>
</dbReference>
<accession>J3M5W0</accession>
<dbReference type="PANTHER" id="PTHR45950:SF7">
    <property type="entry name" value="HOMEOBOX-LEUCINE ZIPPER PROTEIN ATHB-14"/>
    <property type="match status" value="1"/>
</dbReference>
<sequence>MQPHHRLCVVATVHSAAATIPFIASSCDDATTIHSVVAKIHSPTANIHSTSRGRISKQTWRRGAGGREGQVAGSRKSPAGKLPSPVIRSGFNYHVQMRSVAPAQRTIQQSLTVDLTKGSSASLFPFEKFDVYMLVCRVTQSMLRKYESGVKMIQINKMVAEILKDHPSWYHDCEFIDIIHVIPTGNGGTIEVIYMQIYAPTTLAAPLDFWMLLHQWT</sequence>
<dbReference type="Pfam" id="PF01852">
    <property type="entry name" value="START"/>
    <property type="match status" value="1"/>
</dbReference>
<evidence type="ECO:0000313" key="3">
    <source>
        <dbReference type="EnsemblPlants" id="OB05G19840.1"/>
    </source>
</evidence>
<evidence type="ECO:0000259" key="2">
    <source>
        <dbReference type="Pfam" id="PF01852"/>
    </source>
</evidence>
<dbReference type="PROSITE" id="PS51257">
    <property type="entry name" value="PROKAR_LIPOPROTEIN"/>
    <property type="match status" value="1"/>
</dbReference>
<name>J3M5W0_ORYBR</name>
<evidence type="ECO:0000256" key="1">
    <source>
        <dbReference type="SAM" id="MobiDB-lite"/>
    </source>
</evidence>
<organism evidence="3">
    <name type="scientific">Oryza brachyantha</name>
    <name type="common">malo sina</name>
    <dbReference type="NCBI Taxonomy" id="4533"/>
    <lineage>
        <taxon>Eukaryota</taxon>
        <taxon>Viridiplantae</taxon>
        <taxon>Streptophyta</taxon>
        <taxon>Embryophyta</taxon>
        <taxon>Tracheophyta</taxon>
        <taxon>Spermatophyta</taxon>
        <taxon>Magnoliopsida</taxon>
        <taxon>Liliopsida</taxon>
        <taxon>Poales</taxon>
        <taxon>Poaceae</taxon>
        <taxon>BOP clade</taxon>
        <taxon>Oryzoideae</taxon>
        <taxon>Oryzeae</taxon>
        <taxon>Oryzinae</taxon>
        <taxon>Oryza</taxon>
    </lineage>
</organism>
<dbReference type="GO" id="GO:0008289">
    <property type="term" value="F:lipid binding"/>
    <property type="evidence" value="ECO:0007669"/>
    <property type="project" value="InterPro"/>
</dbReference>
<reference evidence="3" key="2">
    <citation type="submission" date="2013-04" db="UniProtKB">
        <authorList>
            <consortium name="EnsemblPlants"/>
        </authorList>
    </citation>
    <scope>IDENTIFICATION</scope>
</reference>
<dbReference type="EnsemblPlants" id="OB05G19840.1">
    <property type="protein sequence ID" value="OB05G19840.1"/>
    <property type="gene ID" value="OB05G19840"/>
</dbReference>
<dbReference type="STRING" id="4533.J3M5W0"/>
<dbReference type="Proteomes" id="UP000006038">
    <property type="component" value="Chromosome 5"/>
</dbReference>
<feature type="domain" description="START" evidence="2">
    <location>
        <begin position="153"/>
        <end position="212"/>
    </location>
</feature>
<proteinExistence type="predicted"/>
<dbReference type="GO" id="GO:0003700">
    <property type="term" value="F:DNA-binding transcription factor activity"/>
    <property type="evidence" value="ECO:0007669"/>
    <property type="project" value="InterPro"/>
</dbReference>
<dbReference type="Gramene" id="OB05G19840.1">
    <property type="protein sequence ID" value="OB05G19840.1"/>
    <property type="gene ID" value="OB05G19840"/>
</dbReference>
<dbReference type="HOGENOM" id="CLU_1273967_0_0_1"/>